<protein>
    <submittedName>
        <fullName evidence="1">Uncharacterized protein</fullName>
    </submittedName>
</protein>
<feature type="non-terminal residue" evidence="1">
    <location>
        <position position="1"/>
    </location>
</feature>
<proteinExistence type="predicted"/>
<gene>
    <name evidence="1" type="ORF">EVA_13692</name>
</gene>
<organism evidence="1">
    <name type="scientific">gut metagenome</name>
    <dbReference type="NCBI Taxonomy" id="749906"/>
    <lineage>
        <taxon>unclassified sequences</taxon>
        <taxon>metagenomes</taxon>
        <taxon>organismal metagenomes</taxon>
    </lineage>
</organism>
<feature type="non-terminal residue" evidence="1">
    <location>
        <position position="281"/>
    </location>
</feature>
<dbReference type="EMBL" id="AMCI01004383">
    <property type="protein sequence ID" value="EJW98201.1"/>
    <property type="molecule type" value="Genomic_DNA"/>
</dbReference>
<accession>J9FTB8</accession>
<comment type="caution">
    <text evidence="1">The sequence shown here is derived from an EMBL/GenBank/DDBJ whole genome shotgun (WGS) entry which is preliminary data.</text>
</comment>
<evidence type="ECO:0000313" key="1">
    <source>
        <dbReference type="EMBL" id="EJW98201.1"/>
    </source>
</evidence>
<dbReference type="AlphaFoldDB" id="J9FTB8"/>
<name>J9FTB8_9ZZZZ</name>
<sequence length="281" mass="30813">GFASCSDDDDEAERPFLEVTSTFNDKNGLAMTYSEAPLMGKEVTFAPNAEKTKAIITIKGENFDYKLGEQELHLKNQGLLPGQLTTTLNVTLNNKEDGSTTFEGTDIQNGDTIQYKGTGRKGKFTLDVKVKMQHNALAGKTFEAKPGGFFTPSVFHIDWIADEYPMVDVSTGDTVGSWNIKDALNMMLTMAQIDNQTIPQLFCSLLNKVTFLPDGNITAVYSNIEKKDTTGAATIADAEKEWLNSPLNLATYRVESENTLRLFLNSTQIAAVAAKQGRENA</sequence>
<reference evidence="1" key="1">
    <citation type="journal article" date="2012" name="PLoS ONE">
        <title>Gene sets for utilization of primary and secondary nutrition supplies in the distal gut of endangered iberian lynx.</title>
        <authorList>
            <person name="Alcaide M."/>
            <person name="Messina E."/>
            <person name="Richter M."/>
            <person name="Bargiela R."/>
            <person name="Peplies J."/>
            <person name="Huws S.A."/>
            <person name="Newbold C.J."/>
            <person name="Golyshin P.N."/>
            <person name="Simon M.A."/>
            <person name="Lopez G."/>
            <person name="Yakimov M.M."/>
            <person name="Ferrer M."/>
        </authorList>
    </citation>
    <scope>NUCLEOTIDE SEQUENCE</scope>
</reference>